<feature type="compositionally biased region" description="Acidic residues" evidence="1">
    <location>
        <begin position="707"/>
        <end position="729"/>
    </location>
</feature>
<name>A0A9P9WVJ3_9PEZI</name>
<sequence length="760" mass="86183">MNVVNWQSTWPRRAGNYYRDWTRFEKDLDALLDSLDINDRRQLEQSLLEKPFRKDILAAAPFEIFLMVVDYFSTTDYLQSVQVSKKWFSRLVDPRTASSLAAKFGFSSLWRMAVNTPGAQITGNTSPVDKINVSPTKSPTSFYGSSLTQQQGSDGGARLLKAFHSIGPRTSGKYRSVLTKLFCWENEHFFQLECKSPGTTGEETQGDTYYSQFSRPSHTSGSRESVGKNAMYQDGLITWIPDNGAIVILDNLRTKSRKIWQVVLRHTEETTEKLRLMGVSGELVVVRVGRTVHVWNHSSNETSVFDTETELRSCVVEASRFVAITGCSEIHVGRWGRPTVSFRPLTPLEAYEECEQGLDQARHCHKTLNAFLHPSDPDIVYCTMALPVLKRRKDRLQFWVKKVNITNWKFTWWPKIIRSYGGWLHSQDHPDKVFVSTNTAKANNFGLYTVGLVLGRIAHEPAIDTELADRVTMWVTFDIFREEFSTDMWYACGLRRRDSPRLPHFIGSAHFWNRRVVYQPFPGPWEPTRFHLLVANVVGRNSDTDCQKLCGPWRLCEAAFCGVTPTTRPSGENRGKAYAEEYGVSMDIKGPDDTSPAWIDMQDLRQRWARVVGWQSQYLFSQAPHGYATPRMGVCTRVMGDDDFLVMLTDDGFIAWSFHSDLDDPTDHEWELVENGGLGFHGPDPHGHVVNYDLMVLVPGNIKDFPEEVDNDDEPDYTDDESSDDESDSNDQPGNDDAQGGHNTPGNEDGLGNDGETVST</sequence>
<comment type="caution">
    <text evidence="2">The sequence shown here is derived from an EMBL/GenBank/DDBJ whole genome shotgun (WGS) entry which is preliminary data.</text>
</comment>
<evidence type="ECO:0000313" key="2">
    <source>
        <dbReference type="EMBL" id="KAI1879853.1"/>
    </source>
</evidence>
<evidence type="ECO:0008006" key="4">
    <source>
        <dbReference type="Google" id="ProtNLM"/>
    </source>
</evidence>
<dbReference type="EMBL" id="JAFIMR010000003">
    <property type="protein sequence ID" value="KAI1879853.1"/>
    <property type="molecule type" value="Genomic_DNA"/>
</dbReference>
<feature type="compositionally biased region" description="Polar residues" evidence="1">
    <location>
        <begin position="201"/>
        <end position="223"/>
    </location>
</feature>
<dbReference type="AlphaFoldDB" id="A0A9P9WVJ3"/>
<accession>A0A9P9WVJ3</accession>
<organism evidence="2 3">
    <name type="scientific">Neoarthrinium moseri</name>
    <dbReference type="NCBI Taxonomy" id="1658444"/>
    <lineage>
        <taxon>Eukaryota</taxon>
        <taxon>Fungi</taxon>
        <taxon>Dikarya</taxon>
        <taxon>Ascomycota</taxon>
        <taxon>Pezizomycotina</taxon>
        <taxon>Sordariomycetes</taxon>
        <taxon>Xylariomycetidae</taxon>
        <taxon>Amphisphaeriales</taxon>
        <taxon>Apiosporaceae</taxon>
        <taxon>Neoarthrinium</taxon>
    </lineage>
</organism>
<reference evidence="2" key="1">
    <citation type="submission" date="2021-03" db="EMBL/GenBank/DDBJ databases">
        <title>Revisited historic fungal species revealed as producer of novel bioactive compounds through whole genome sequencing and comparative genomics.</title>
        <authorList>
            <person name="Vignolle G.A."/>
            <person name="Hochenegger N."/>
            <person name="Mach R.L."/>
            <person name="Mach-Aigner A.R."/>
            <person name="Javad Rahimi M."/>
            <person name="Salim K.A."/>
            <person name="Chan C.M."/>
            <person name="Lim L.B.L."/>
            <person name="Cai F."/>
            <person name="Druzhinina I.S."/>
            <person name="U'Ren J.M."/>
            <person name="Derntl C."/>
        </authorList>
    </citation>
    <scope>NUCLEOTIDE SEQUENCE</scope>
    <source>
        <strain evidence="2">TUCIM 5799</strain>
    </source>
</reference>
<feature type="region of interest" description="Disordered" evidence="1">
    <location>
        <begin position="704"/>
        <end position="760"/>
    </location>
</feature>
<evidence type="ECO:0000313" key="3">
    <source>
        <dbReference type="Proteomes" id="UP000829685"/>
    </source>
</evidence>
<dbReference type="Proteomes" id="UP000829685">
    <property type="component" value="Unassembled WGS sequence"/>
</dbReference>
<evidence type="ECO:0000256" key="1">
    <source>
        <dbReference type="SAM" id="MobiDB-lite"/>
    </source>
</evidence>
<feature type="region of interest" description="Disordered" evidence="1">
    <location>
        <begin position="201"/>
        <end position="225"/>
    </location>
</feature>
<gene>
    <name evidence="2" type="ORF">JX265_001474</name>
</gene>
<protein>
    <recommendedName>
        <fullName evidence="4">F-box domain-containing protein</fullName>
    </recommendedName>
</protein>
<proteinExistence type="predicted"/>
<keyword evidence="3" id="KW-1185">Reference proteome</keyword>